<evidence type="ECO:0008006" key="10">
    <source>
        <dbReference type="Google" id="ProtNLM"/>
    </source>
</evidence>
<sequence>MPHHNVNRAASETSYLVKAALYLPYFWFVEGVRTFTRTIWRGVVYLDQITATTMMARLLFMPLFGDYSAFGRILGFPFRLFRLVFGAILIVLGTAGILGAFAVWFIFPFWLFFNYPSLAIVFFAVAWVFALYDRLGRPHLEIEGPWKDGFYILDFACESARGAIRWSKDSPQLFQKSARGRHGRKFLFRSGVGEFDSQKLKDIPLDQVYRNAYDLALSLQFKSLCASHLLAAALVLAGEKSEDVKQTLLWEKRRRDWTHLPFIWEKDYEVGPIGGVNRGWTGRVTPTLDTFSMDLTKEAAAGRLKLMLGKQKPLEEVARILARERKANALLVGPPGSGKTSLVEGIAQEVVRGARFESLQGRRIIQLDVGALVAGTPTEGELGERIQHILDEIEVSRGIILFIDEIHNLILSGAEAQTSFVFNSIRPHLETGKFQLIGATSWENYRKYISPNDAFSAVFELVEVPTATREDSIEVLEYQVLGFEKKSRKERKPVQVTSPAIRTAVEMSDRLIYERVLPDKALDLLEEAVLAKQSTGGGAVGEEEIAVLISEKTKVPVTKITQREAKELLNLEGTIHKGLIDQEEAVKGVSDALRRARAGIREEEKPIATFLFVGPTGVGKTELSKVLAKTYFGGKEALVRVDMSEFADLKNIYRLVGAPPGSEAPEPGQLTEAIRQRPFSLVLLDEFEKAHPQILNIFLQVFDDGRLTDGKGETVDFTNTIIIATSNAGTKYIQDQLTAGRSVEQFKTEFLEHLRGIFPPELLNRFDAVMIFKPLSHEHLAKIVELKVKSLEKDLAAKSIKLAATPEFTAKIAELGYAPAWGARPLTRVMQDMVEAPLATKILTGEIKEGQTVTLDLNFLPR</sequence>
<dbReference type="InterPro" id="IPR041546">
    <property type="entry name" value="ClpA/ClpB_AAA_lid"/>
</dbReference>
<dbReference type="Proteomes" id="UP000176583">
    <property type="component" value="Unassembled WGS sequence"/>
</dbReference>
<dbReference type="InterPro" id="IPR050130">
    <property type="entry name" value="ClpA_ClpB"/>
</dbReference>
<dbReference type="Pfam" id="PF07724">
    <property type="entry name" value="AAA_2"/>
    <property type="match status" value="1"/>
</dbReference>
<dbReference type="Pfam" id="PF00004">
    <property type="entry name" value="AAA"/>
    <property type="match status" value="1"/>
</dbReference>
<proteinExistence type="predicted"/>
<dbReference type="GO" id="GO:0005737">
    <property type="term" value="C:cytoplasm"/>
    <property type="evidence" value="ECO:0007669"/>
    <property type="project" value="TreeGrafter"/>
</dbReference>
<dbReference type="InterPro" id="IPR019489">
    <property type="entry name" value="Clp_ATPase_C"/>
</dbReference>
<keyword evidence="5" id="KW-0812">Transmembrane</keyword>
<dbReference type="PRINTS" id="PR00300">
    <property type="entry name" value="CLPPROTEASEA"/>
</dbReference>
<dbReference type="PANTHER" id="PTHR11638:SF18">
    <property type="entry name" value="HEAT SHOCK PROTEIN 104"/>
    <property type="match status" value="1"/>
</dbReference>
<feature type="domain" description="Clp ATPase C-terminal" evidence="7">
    <location>
        <begin position="775"/>
        <end position="859"/>
    </location>
</feature>
<evidence type="ECO:0000259" key="7">
    <source>
        <dbReference type="SMART" id="SM01086"/>
    </source>
</evidence>
<evidence type="ECO:0000256" key="1">
    <source>
        <dbReference type="ARBA" id="ARBA00022737"/>
    </source>
</evidence>
<dbReference type="SMART" id="SM01086">
    <property type="entry name" value="ClpB_D2-small"/>
    <property type="match status" value="1"/>
</dbReference>
<accession>A0A1F4UII4</accession>
<keyword evidence="4" id="KW-0143">Chaperone</keyword>
<dbReference type="GO" id="GO:0034605">
    <property type="term" value="P:cellular response to heat"/>
    <property type="evidence" value="ECO:0007669"/>
    <property type="project" value="TreeGrafter"/>
</dbReference>
<dbReference type="PANTHER" id="PTHR11638">
    <property type="entry name" value="ATP-DEPENDENT CLP PROTEASE"/>
    <property type="match status" value="1"/>
</dbReference>
<feature type="transmembrane region" description="Helical" evidence="5">
    <location>
        <begin position="80"/>
        <end position="107"/>
    </location>
</feature>
<dbReference type="CDD" id="cd19499">
    <property type="entry name" value="RecA-like_ClpB_Hsp104-like"/>
    <property type="match status" value="1"/>
</dbReference>
<evidence type="ECO:0000259" key="6">
    <source>
        <dbReference type="SMART" id="SM00382"/>
    </source>
</evidence>
<feature type="transmembrane region" description="Helical" evidence="5">
    <location>
        <begin position="113"/>
        <end position="132"/>
    </location>
</feature>
<name>A0A1F4UII4_UNCKA</name>
<dbReference type="FunFam" id="3.40.50.300:FF:000025">
    <property type="entry name" value="ATP-dependent Clp protease subunit"/>
    <property type="match status" value="1"/>
</dbReference>
<dbReference type="InterPro" id="IPR003959">
    <property type="entry name" value="ATPase_AAA_core"/>
</dbReference>
<dbReference type="CDD" id="cd00009">
    <property type="entry name" value="AAA"/>
    <property type="match status" value="1"/>
</dbReference>
<protein>
    <recommendedName>
        <fullName evidence="10">Clp R domain-containing protein</fullName>
    </recommendedName>
</protein>
<dbReference type="InterPro" id="IPR003593">
    <property type="entry name" value="AAA+_ATPase"/>
</dbReference>
<keyword evidence="3" id="KW-0067">ATP-binding</keyword>
<keyword evidence="1" id="KW-0677">Repeat</keyword>
<dbReference type="SMART" id="SM00382">
    <property type="entry name" value="AAA"/>
    <property type="match status" value="2"/>
</dbReference>
<dbReference type="AlphaFoldDB" id="A0A1F4UII4"/>
<reference evidence="8 9" key="1">
    <citation type="journal article" date="2016" name="Nat. Commun.">
        <title>Thousands of microbial genomes shed light on interconnected biogeochemical processes in an aquifer system.</title>
        <authorList>
            <person name="Anantharaman K."/>
            <person name="Brown C.T."/>
            <person name="Hug L.A."/>
            <person name="Sharon I."/>
            <person name="Castelle C.J."/>
            <person name="Probst A.J."/>
            <person name="Thomas B.C."/>
            <person name="Singh A."/>
            <person name="Wilkins M.J."/>
            <person name="Karaoz U."/>
            <person name="Brodie E.L."/>
            <person name="Williams K.H."/>
            <person name="Hubbard S.S."/>
            <person name="Banfield J.F."/>
        </authorList>
    </citation>
    <scope>NUCLEOTIDE SEQUENCE [LARGE SCALE GENOMIC DNA]</scope>
</reference>
<evidence type="ECO:0000256" key="5">
    <source>
        <dbReference type="SAM" id="Phobius"/>
    </source>
</evidence>
<dbReference type="Gene3D" id="3.40.50.300">
    <property type="entry name" value="P-loop containing nucleotide triphosphate hydrolases"/>
    <property type="match status" value="2"/>
</dbReference>
<dbReference type="GO" id="GO:0016887">
    <property type="term" value="F:ATP hydrolysis activity"/>
    <property type="evidence" value="ECO:0007669"/>
    <property type="project" value="InterPro"/>
</dbReference>
<evidence type="ECO:0000256" key="4">
    <source>
        <dbReference type="ARBA" id="ARBA00023186"/>
    </source>
</evidence>
<keyword evidence="2" id="KW-0547">Nucleotide-binding</keyword>
<dbReference type="Pfam" id="PF17871">
    <property type="entry name" value="AAA_lid_9"/>
    <property type="match status" value="1"/>
</dbReference>
<dbReference type="GO" id="GO:0005524">
    <property type="term" value="F:ATP binding"/>
    <property type="evidence" value="ECO:0007669"/>
    <property type="project" value="UniProtKB-KW"/>
</dbReference>
<keyword evidence="5" id="KW-0472">Membrane</keyword>
<organism evidence="8 9">
    <name type="scientific">candidate division WWE3 bacterium RBG_19FT_COMBO_53_11</name>
    <dbReference type="NCBI Taxonomy" id="1802613"/>
    <lineage>
        <taxon>Bacteria</taxon>
        <taxon>Katanobacteria</taxon>
    </lineage>
</organism>
<feature type="transmembrane region" description="Helical" evidence="5">
    <location>
        <begin position="39"/>
        <end position="60"/>
    </location>
</feature>
<evidence type="ECO:0000313" key="8">
    <source>
        <dbReference type="EMBL" id="OGC44774.1"/>
    </source>
</evidence>
<gene>
    <name evidence="8" type="ORF">A2V54_01745</name>
</gene>
<keyword evidence="5" id="KW-1133">Transmembrane helix</keyword>
<comment type="caution">
    <text evidence="8">The sequence shown here is derived from an EMBL/GenBank/DDBJ whole genome shotgun (WGS) entry which is preliminary data.</text>
</comment>
<dbReference type="SUPFAM" id="SSF52540">
    <property type="entry name" value="P-loop containing nucleoside triphosphate hydrolases"/>
    <property type="match status" value="2"/>
</dbReference>
<evidence type="ECO:0000256" key="2">
    <source>
        <dbReference type="ARBA" id="ARBA00022741"/>
    </source>
</evidence>
<dbReference type="InterPro" id="IPR027417">
    <property type="entry name" value="P-loop_NTPase"/>
</dbReference>
<dbReference type="EMBL" id="MEUW01000010">
    <property type="protein sequence ID" value="OGC44774.1"/>
    <property type="molecule type" value="Genomic_DNA"/>
</dbReference>
<feature type="domain" description="AAA+ ATPase" evidence="6">
    <location>
        <begin position="606"/>
        <end position="776"/>
    </location>
</feature>
<dbReference type="STRING" id="1802613.A2V54_01745"/>
<evidence type="ECO:0000256" key="3">
    <source>
        <dbReference type="ARBA" id="ARBA00022840"/>
    </source>
</evidence>
<dbReference type="Pfam" id="PF10431">
    <property type="entry name" value="ClpB_D2-small"/>
    <property type="match status" value="1"/>
</dbReference>
<feature type="domain" description="AAA+ ATPase" evidence="6">
    <location>
        <begin position="325"/>
        <end position="468"/>
    </location>
</feature>
<dbReference type="InterPro" id="IPR001270">
    <property type="entry name" value="ClpA/B"/>
</dbReference>
<dbReference type="Gene3D" id="1.10.8.60">
    <property type="match status" value="2"/>
</dbReference>
<evidence type="ECO:0000313" key="9">
    <source>
        <dbReference type="Proteomes" id="UP000176583"/>
    </source>
</evidence>